<dbReference type="RefSeq" id="WP_158423970.1">
    <property type="nucleotide sequence ID" value="NZ_JAOQJQ010000001.1"/>
</dbReference>
<sequence>MTPRENLIRTYEHKLPAYVPNAFTDYDVWFAYGERYFGEGTGKDWFGVEWTYTPQLNSQTVTPGQEELEDLENWKEHITFPDLSSYDWETIALEGTKNWDRTNRMSLCMFLNGPFERLMTLMGFENALCAFLETPDEVHEFFQALTEYKCEYLDILKKYFNFDIIVYHDDWGNNGNMFFSMDMWKEFLMPYIQKVIDHTHKLGMIFEMHSCGYIEPAIPYLAEMGIDALQPLQFCNDVATIKEKFGSKIVLNGAFDTQGVLERPGASEEEIRREVRRTIDVMAPGGNFSTAVPIIDPRVTAIVSDEIDHYGKAFYSSMK</sequence>
<accession>A0ABT2TG02</accession>
<dbReference type="PANTHER" id="PTHR47099">
    <property type="entry name" value="METHYLCOBAMIDE:COM METHYLTRANSFERASE MTBA"/>
    <property type="match status" value="1"/>
</dbReference>
<dbReference type="InterPro" id="IPR052024">
    <property type="entry name" value="Methanogen_methyltrans"/>
</dbReference>
<evidence type="ECO:0000313" key="3">
    <source>
        <dbReference type="Proteomes" id="UP001652442"/>
    </source>
</evidence>
<name>A0ABT2TG02_9FIRM</name>
<dbReference type="Pfam" id="PF01208">
    <property type="entry name" value="URO-D"/>
    <property type="match status" value="1"/>
</dbReference>
<proteinExistence type="predicted"/>
<organism evidence="2 3">
    <name type="scientific">Brotonthovivens ammoniilytica</name>
    <dbReference type="NCBI Taxonomy" id="2981725"/>
    <lineage>
        <taxon>Bacteria</taxon>
        <taxon>Bacillati</taxon>
        <taxon>Bacillota</taxon>
        <taxon>Clostridia</taxon>
        <taxon>Lachnospirales</taxon>
        <taxon>Lachnospiraceae</taxon>
        <taxon>Brotonthovivens</taxon>
    </lineage>
</organism>
<dbReference type="InterPro" id="IPR000257">
    <property type="entry name" value="Uroporphyrinogen_deCOase"/>
</dbReference>
<dbReference type="SUPFAM" id="SSF51726">
    <property type="entry name" value="UROD/MetE-like"/>
    <property type="match status" value="1"/>
</dbReference>
<dbReference type="PANTHER" id="PTHR47099:SF1">
    <property type="entry name" value="METHYLCOBAMIDE:COM METHYLTRANSFERASE MTBA"/>
    <property type="match status" value="1"/>
</dbReference>
<protein>
    <recommendedName>
        <fullName evidence="1">Uroporphyrinogen decarboxylase (URO-D) domain-containing protein</fullName>
    </recommendedName>
</protein>
<evidence type="ECO:0000313" key="2">
    <source>
        <dbReference type="EMBL" id="MCU6761125.1"/>
    </source>
</evidence>
<feature type="domain" description="Uroporphyrinogen decarboxylase (URO-D)" evidence="1">
    <location>
        <begin position="102"/>
        <end position="280"/>
    </location>
</feature>
<dbReference type="EMBL" id="JAOQJQ010000001">
    <property type="protein sequence ID" value="MCU6761125.1"/>
    <property type="molecule type" value="Genomic_DNA"/>
</dbReference>
<dbReference type="Proteomes" id="UP001652442">
    <property type="component" value="Unassembled WGS sequence"/>
</dbReference>
<reference evidence="2 3" key="1">
    <citation type="journal article" date="2021" name="ISME Commun">
        <title>Automated analysis of genomic sequences facilitates high-throughput and comprehensive description of bacteria.</title>
        <authorList>
            <person name="Hitch T.C.A."/>
        </authorList>
    </citation>
    <scope>NUCLEOTIDE SEQUENCE [LARGE SCALE GENOMIC DNA]</scope>
    <source>
        <strain evidence="2 3">Sanger_109</strain>
    </source>
</reference>
<gene>
    <name evidence="2" type="ORF">OCV88_02085</name>
</gene>
<evidence type="ECO:0000259" key="1">
    <source>
        <dbReference type="Pfam" id="PF01208"/>
    </source>
</evidence>
<dbReference type="InterPro" id="IPR038071">
    <property type="entry name" value="UROD/MetE-like_sf"/>
</dbReference>
<keyword evidence="3" id="KW-1185">Reference proteome</keyword>
<comment type="caution">
    <text evidence="2">The sequence shown here is derived from an EMBL/GenBank/DDBJ whole genome shotgun (WGS) entry which is preliminary data.</text>
</comment>
<dbReference type="Gene3D" id="3.20.20.210">
    <property type="match status" value="1"/>
</dbReference>